<reference evidence="2 3" key="1">
    <citation type="submission" date="2019-12" db="EMBL/GenBank/DDBJ databases">
        <title>Genomic-based taxomic classification of the family Erythrobacteraceae.</title>
        <authorList>
            <person name="Xu L."/>
        </authorList>
    </citation>
    <scope>NUCLEOTIDE SEQUENCE [LARGE SCALE GENOMIC DNA]</scope>
    <source>
        <strain evidence="2 3">100921-2</strain>
    </source>
</reference>
<dbReference type="Pfam" id="PF10108">
    <property type="entry name" value="DNA_pol_B_exo2"/>
    <property type="match status" value="1"/>
</dbReference>
<proteinExistence type="predicted"/>
<feature type="domain" description="Predicted 3'-5' exonuclease PolB-like" evidence="1">
    <location>
        <begin position="68"/>
        <end position="237"/>
    </location>
</feature>
<name>A0A6I4TD87_9SPHN</name>
<dbReference type="OrthoDB" id="7426030at2"/>
<evidence type="ECO:0000313" key="2">
    <source>
        <dbReference type="EMBL" id="MXO74744.1"/>
    </source>
</evidence>
<dbReference type="SUPFAM" id="SSF53098">
    <property type="entry name" value="Ribonuclease H-like"/>
    <property type="match status" value="1"/>
</dbReference>
<organism evidence="2 3">
    <name type="scientific">Tsuneonella aeria</name>
    <dbReference type="NCBI Taxonomy" id="1837929"/>
    <lineage>
        <taxon>Bacteria</taxon>
        <taxon>Pseudomonadati</taxon>
        <taxon>Pseudomonadota</taxon>
        <taxon>Alphaproteobacteria</taxon>
        <taxon>Sphingomonadales</taxon>
        <taxon>Erythrobacteraceae</taxon>
        <taxon>Tsuneonella</taxon>
    </lineage>
</organism>
<keyword evidence="3" id="KW-1185">Reference proteome</keyword>
<dbReference type="InterPro" id="IPR012337">
    <property type="entry name" value="RNaseH-like_sf"/>
</dbReference>
<accession>A0A6I4TD87</accession>
<sequence>MQNLEHLEARLQGEAKAFTARRTSPRRYIVFDIEYVYDRVGQERADRHAGEQQAVNDNAGDAFKVRWPFHRVGCIVALAIAVLPSGTVEVEALKTWSRPEMTEAALVQAFSAFVAARPGAMPVTWGGECKDLPSLLAIAMREGIALPPSVGDPHWKHGRIDLCTLLCGKAKNVHLNEYAHAQGLPAKLMTKRELGKVAERGRWSAVRQHCEVDVTIEAMVLVRWLLATGQLKGTRAAVDAAIVDRVSQLRPYRPELLQAIAGFGSVGLDRAA</sequence>
<dbReference type="AlphaFoldDB" id="A0A6I4TD87"/>
<evidence type="ECO:0000313" key="3">
    <source>
        <dbReference type="Proteomes" id="UP000439522"/>
    </source>
</evidence>
<dbReference type="RefSeq" id="WP_160610476.1">
    <property type="nucleotide sequence ID" value="NZ_WTZA01000001.1"/>
</dbReference>
<dbReference type="EMBL" id="WTZA01000001">
    <property type="protein sequence ID" value="MXO74744.1"/>
    <property type="molecule type" value="Genomic_DNA"/>
</dbReference>
<dbReference type="InterPro" id="IPR019288">
    <property type="entry name" value="3'-5'_exonuclease_PolB-like"/>
</dbReference>
<comment type="caution">
    <text evidence="2">The sequence shown here is derived from an EMBL/GenBank/DDBJ whole genome shotgun (WGS) entry which is preliminary data.</text>
</comment>
<gene>
    <name evidence="2" type="ORF">GRI40_05855</name>
</gene>
<protein>
    <recommendedName>
        <fullName evidence="1">Predicted 3'-5' exonuclease PolB-like domain-containing protein</fullName>
    </recommendedName>
</protein>
<evidence type="ECO:0000259" key="1">
    <source>
        <dbReference type="Pfam" id="PF10108"/>
    </source>
</evidence>
<dbReference type="Proteomes" id="UP000439522">
    <property type="component" value="Unassembled WGS sequence"/>
</dbReference>